<dbReference type="Gene3D" id="3.40.630.30">
    <property type="match status" value="1"/>
</dbReference>
<dbReference type="PANTHER" id="PTHR36449">
    <property type="entry name" value="ACETYLTRANSFERASE-RELATED"/>
    <property type="match status" value="1"/>
</dbReference>
<dbReference type="SUPFAM" id="SSF55729">
    <property type="entry name" value="Acyl-CoA N-acyltransferases (Nat)"/>
    <property type="match status" value="1"/>
</dbReference>
<evidence type="ECO:0000313" key="4">
    <source>
        <dbReference type="EMBL" id="MBM6775490.1"/>
    </source>
</evidence>
<proteinExistence type="predicted"/>
<gene>
    <name evidence="4" type="ORF">H9X80_08065</name>
</gene>
<dbReference type="Proteomes" id="UP000712527">
    <property type="component" value="Unassembled WGS sequence"/>
</dbReference>
<dbReference type="InterPro" id="IPR016181">
    <property type="entry name" value="Acyl_CoA_acyltransferase"/>
</dbReference>
<evidence type="ECO:0000313" key="5">
    <source>
        <dbReference type="Proteomes" id="UP000712527"/>
    </source>
</evidence>
<accession>A0ABS2F3G4</accession>
<reference evidence="4 5" key="1">
    <citation type="journal article" date="2021" name="Sci. Rep.">
        <title>The distribution of antibiotic resistance genes in chicken gut microbiota commensals.</title>
        <authorList>
            <person name="Juricova H."/>
            <person name="Matiasovicova J."/>
            <person name="Kubasova T."/>
            <person name="Cejkova D."/>
            <person name="Rychlik I."/>
        </authorList>
    </citation>
    <scope>NUCLEOTIDE SEQUENCE [LARGE SCALE GENOMIC DNA]</scope>
    <source>
        <strain evidence="4 5">An794</strain>
    </source>
</reference>
<sequence length="187" mass="20909">MTSPAEEEQLPMAPWGVLRDYRHVPAEWFDDFSCGNVHLDRWIRSQAMKDCLCGLCSCHVCVASDRSVSGFFTLSPTAVRPVDVSSGMRGGIRRLPIPAYLIGRLGVRTVLQGNGLGSRLLIEALRIVRDLARMGGGRLVIIDAKSEELAQWYEHFGFTRLKDNPLRLAMKMKTVERLVDEQTAHGL</sequence>
<evidence type="ECO:0000256" key="3">
    <source>
        <dbReference type="ARBA" id="ARBA00023315"/>
    </source>
</evidence>
<keyword evidence="5" id="KW-1185">Reference proteome</keyword>
<name>A0ABS2F3G4_9ACTN</name>
<organism evidence="4 5">
    <name type="scientific">Olsenella profusa</name>
    <dbReference type="NCBI Taxonomy" id="138595"/>
    <lineage>
        <taxon>Bacteria</taxon>
        <taxon>Bacillati</taxon>
        <taxon>Actinomycetota</taxon>
        <taxon>Coriobacteriia</taxon>
        <taxon>Coriobacteriales</taxon>
        <taxon>Atopobiaceae</taxon>
        <taxon>Olsenella</taxon>
    </lineage>
</organism>
<dbReference type="EMBL" id="JACSNQ010000020">
    <property type="protein sequence ID" value="MBM6775490.1"/>
    <property type="molecule type" value="Genomic_DNA"/>
</dbReference>
<comment type="caution">
    <text evidence="4">The sequence shown here is derived from an EMBL/GenBank/DDBJ whole genome shotgun (WGS) entry which is preliminary data.</text>
</comment>
<evidence type="ECO:0000256" key="2">
    <source>
        <dbReference type="ARBA" id="ARBA00022679"/>
    </source>
</evidence>
<dbReference type="PANTHER" id="PTHR36449:SF1">
    <property type="entry name" value="ACETYLTRANSFERASE"/>
    <property type="match status" value="1"/>
</dbReference>
<protein>
    <submittedName>
        <fullName evidence="4">GNAT family N-acetyltransferase</fullName>
    </submittedName>
</protein>
<keyword evidence="2" id="KW-0808">Transferase</keyword>
<keyword evidence="1" id="KW-1277">Toxin-antitoxin system</keyword>
<evidence type="ECO:0000256" key="1">
    <source>
        <dbReference type="ARBA" id="ARBA00022649"/>
    </source>
</evidence>
<keyword evidence="3" id="KW-0012">Acyltransferase</keyword>